<dbReference type="InterPro" id="IPR038336">
    <property type="entry name" value="NET_sf"/>
</dbReference>
<sequence length="703" mass="78024">MVSEGDLITIQNAPPQFFHLADMPVAEKVALKKKLKTELAQVRSAIENVIVDCEKRLSQKHSAVVEDHVAVLENGGSGKTVESVNSFSDSDSQLFLTSENDQASINRKRKTPDMNKDQNDTDNCSNNEEIMLTEKSEPASTVTGGCKGNTLGKVDSQNGKGENMDITKMRECASILRKLMNHSFGRVFNQPVDPVKLNIPDYFSIICRPMDLGTVKNKLASKQYLSTHQFAADVKLTFSNAMRYNPPGNDVHIMANELNNIFNSGLKSLEGKWRKESSSSLQQSVKNLQKQTLASRRVARGKTVCRLDSFPRRSLTAADKLKLRKELANMPVRKISPQLLNFLQKKACSLGKIEDGIEVDIDIFDEEALWELQQIIRSSVDVRPIDSEQAKKCAMRPLQDSCKGNGGTGLRSDGADGKALLSPSACMTCANMDCHCSHHNDFTQASSSDVESERSSDREGDSCHSIAYDPDSRKPKIGMQRIEPNSDSDGVSVVDKDIVQSGSHPSSPVTTATKGEVDLLCAGQLSPTKALRAAMLKSRFADTILKAQQKALLTHGEKVDPAKLQREREKLEKKQREEKARIEAEVKAAEAAARMKAEAEMKMQREREREAARLALQKMEKTVDVDNSHLVKDLEDFGYPHHLDMPDEVVVNFVDGFELQTYLANPLEQLGLFMKNEYMDEEVDNWISATDNGDVEEGEIGCL</sequence>
<dbReference type="InterPro" id="IPR001487">
    <property type="entry name" value="Bromodomain"/>
</dbReference>
<dbReference type="RefSeq" id="XP_029123053.1">
    <property type="nucleotide sequence ID" value="XM_029267220.1"/>
</dbReference>
<keyword evidence="3 8" id="KW-0175">Coiled coil</keyword>
<evidence type="ECO:0000256" key="2">
    <source>
        <dbReference type="ARBA" id="ARBA00023015"/>
    </source>
</evidence>
<dbReference type="Pfam" id="PF00439">
    <property type="entry name" value="Bromodomain"/>
    <property type="match status" value="1"/>
</dbReference>
<dbReference type="SMART" id="SM00297">
    <property type="entry name" value="BROMO"/>
    <property type="match status" value="1"/>
</dbReference>
<dbReference type="PRINTS" id="PR00503">
    <property type="entry name" value="BROMODOMAIN"/>
</dbReference>
<feature type="region of interest" description="Disordered" evidence="9">
    <location>
        <begin position="445"/>
        <end position="492"/>
    </location>
</feature>
<name>A0A6I9RMR9_ELAGV</name>
<evidence type="ECO:0000256" key="9">
    <source>
        <dbReference type="SAM" id="MobiDB-lite"/>
    </source>
</evidence>
<dbReference type="Proteomes" id="UP000504607">
    <property type="component" value="Chromosome 1"/>
</dbReference>
<evidence type="ECO:0000259" key="10">
    <source>
        <dbReference type="PROSITE" id="PS50014"/>
    </source>
</evidence>
<dbReference type="InterPro" id="IPR027353">
    <property type="entry name" value="NET_dom"/>
</dbReference>
<dbReference type="OrthoDB" id="21449at2759"/>
<evidence type="ECO:0000256" key="6">
    <source>
        <dbReference type="ARBA" id="ARBA00023242"/>
    </source>
</evidence>
<evidence type="ECO:0000256" key="4">
    <source>
        <dbReference type="ARBA" id="ARBA00023117"/>
    </source>
</evidence>
<dbReference type="PANTHER" id="PTHR46136">
    <property type="entry name" value="TRANSCRIPTION FACTOR GTE8"/>
    <property type="match status" value="1"/>
</dbReference>
<dbReference type="KEGG" id="egu:105050831"/>
<evidence type="ECO:0000256" key="1">
    <source>
        <dbReference type="ARBA" id="ARBA00004123"/>
    </source>
</evidence>
<evidence type="ECO:0000256" key="5">
    <source>
        <dbReference type="ARBA" id="ARBA00023163"/>
    </source>
</evidence>
<dbReference type="GeneID" id="105050831"/>
<keyword evidence="5" id="KW-0804">Transcription</keyword>
<evidence type="ECO:0000256" key="8">
    <source>
        <dbReference type="SAM" id="Coils"/>
    </source>
</evidence>
<organism evidence="11 12">
    <name type="scientific">Elaeis guineensis var. tenera</name>
    <name type="common">Oil palm</name>
    <dbReference type="NCBI Taxonomy" id="51953"/>
    <lineage>
        <taxon>Eukaryota</taxon>
        <taxon>Viridiplantae</taxon>
        <taxon>Streptophyta</taxon>
        <taxon>Embryophyta</taxon>
        <taxon>Tracheophyta</taxon>
        <taxon>Spermatophyta</taxon>
        <taxon>Magnoliopsida</taxon>
        <taxon>Liliopsida</taxon>
        <taxon>Arecaceae</taxon>
        <taxon>Arecoideae</taxon>
        <taxon>Cocoseae</taxon>
        <taxon>Elaeidinae</taxon>
        <taxon>Elaeis</taxon>
    </lineage>
</organism>
<feature type="region of interest" description="Disordered" evidence="9">
    <location>
        <begin position="95"/>
        <end position="125"/>
    </location>
</feature>
<dbReference type="PROSITE" id="PS50014">
    <property type="entry name" value="BROMODOMAIN_2"/>
    <property type="match status" value="1"/>
</dbReference>
<dbReference type="RefSeq" id="XP_073108333.1">
    <property type="nucleotide sequence ID" value="XM_073252232.1"/>
</dbReference>
<dbReference type="SUPFAM" id="SSF47370">
    <property type="entry name" value="Bromodomain"/>
    <property type="match status" value="1"/>
</dbReference>
<keyword evidence="2" id="KW-0805">Transcription regulation</keyword>
<gene>
    <name evidence="12 13" type="primary">LOC105050831</name>
</gene>
<comment type="subcellular location">
    <subcellularLocation>
        <location evidence="1">Nucleus</location>
    </subcellularLocation>
</comment>
<dbReference type="InterPro" id="IPR037377">
    <property type="entry name" value="GTE_bromo"/>
</dbReference>
<dbReference type="InterPro" id="IPR036427">
    <property type="entry name" value="Bromodomain-like_sf"/>
</dbReference>
<dbReference type="CDD" id="cd05506">
    <property type="entry name" value="Bromo_plant1"/>
    <property type="match status" value="1"/>
</dbReference>
<evidence type="ECO:0000313" key="11">
    <source>
        <dbReference type="Proteomes" id="UP000504607"/>
    </source>
</evidence>
<proteinExistence type="predicted"/>
<dbReference type="AlphaFoldDB" id="A0A6I9RMR9"/>
<keyword evidence="4 7" id="KW-0103">Bromodomain</keyword>
<feature type="domain" description="Bromo" evidence="10">
    <location>
        <begin position="180"/>
        <end position="252"/>
    </location>
</feature>
<dbReference type="RefSeq" id="XP_010929315.1">
    <property type="nucleotide sequence ID" value="XM_010931013.3"/>
</dbReference>
<feature type="compositionally biased region" description="Basic and acidic residues" evidence="9">
    <location>
        <begin position="451"/>
        <end position="462"/>
    </location>
</feature>
<accession>A0A6I9RMR9</accession>
<dbReference type="GO" id="GO:0005634">
    <property type="term" value="C:nucleus"/>
    <property type="evidence" value="ECO:0007669"/>
    <property type="project" value="UniProtKB-SubCell"/>
</dbReference>
<evidence type="ECO:0000256" key="7">
    <source>
        <dbReference type="PROSITE-ProRule" id="PRU00035"/>
    </source>
</evidence>
<dbReference type="Gene3D" id="1.20.1270.220">
    <property type="match status" value="1"/>
</dbReference>
<dbReference type="Pfam" id="PF17035">
    <property type="entry name" value="BET"/>
    <property type="match status" value="1"/>
</dbReference>
<keyword evidence="6" id="KW-0539">Nucleus</keyword>
<keyword evidence="11" id="KW-1185">Reference proteome</keyword>
<evidence type="ECO:0000256" key="3">
    <source>
        <dbReference type="ARBA" id="ARBA00023054"/>
    </source>
</evidence>
<feature type="coiled-coil region" evidence="8">
    <location>
        <begin position="568"/>
        <end position="622"/>
    </location>
</feature>
<dbReference type="Gene3D" id="1.20.920.10">
    <property type="entry name" value="Bromodomain-like"/>
    <property type="match status" value="1"/>
</dbReference>
<dbReference type="InterPro" id="IPR052442">
    <property type="entry name" value="Env_Response_Regulator"/>
</dbReference>
<feature type="compositionally biased region" description="Polar residues" evidence="9">
    <location>
        <begin position="95"/>
        <end position="105"/>
    </location>
</feature>
<evidence type="ECO:0000313" key="12">
    <source>
        <dbReference type="RefSeq" id="XP_010929315.1"/>
    </source>
</evidence>
<protein>
    <submittedName>
        <fullName evidence="12 13">Transcription factor GTE9 isoform X1</fullName>
    </submittedName>
</protein>
<evidence type="ECO:0000313" key="13">
    <source>
        <dbReference type="RefSeq" id="XP_029123053.1"/>
    </source>
</evidence>
<reference evidence="12 13" key="1">
    <citation type="submission" date="2025-04" db="UniProtKB">
        <authorList>
            <consortium name="RefSeq"/>
        </authorList>
    </citation>
    <scope>IDENTIFICATION</scope>
</reference>
<dbReference type="PANTHER" id="PTHR46136:SF19">
    <property type="entry name" value="TRANSCRIPTION FACTOR GTE12"/>
    <property type="match status" value="1"/>
</dbReference>